<evidence type="ECO:0000259" key="6">
    <source>
        <dbReference type="Pfam" id="PF00999"/>
    </source>
</evidence>
<dbReference type="GO" id="GO:1902600">
    <property type="term" value="P:proton transmembrane transport"/>
    <property type="evidence" value="ECO:0007669"/>
    <property type="project" value="InterPro"/>
</dbReference>
<dbReference type="Gene3D" id="1.20.1530.20">
    <property type="match status" value="1"/>
</dbReference>
<keyword evidence="4 5" id="KW-0472">Membrane</keyword>
<dbReference type="GO" id="GO:0015297">
    <property type="term" value="F:antiporter activity"/>
    <property type="evidence" value="ECO:0007669"/>
    <property type="project" value="InterPro"/>
</dbReference>
<reference evidence="7 8" key="1">
    <citation type="submission" date="2012-09" db="EMBL/GenBank/DDBJ databases">
        <title>The Genome Sequence of Alloiococcus otitis ATCC 51267.</title>
        <authorList>
            <consortium name="The Broad Institute Genome Sequencing Platform"/>
            <person name="Earl A."/>
            <person name="Ward D."/>
            <person name="Feldgarden M."/>
            <person name="Gevers D."/>
            <person name="Huys G."/>
            <person name="Walker B."/>
            <person name="Young S.K."/>
            <person name="Zeng Q."/>
            <person name="Gargeya S."/>
            <person name="Fitzgerald M."/>
            <person name="Haas B."/>
            <person name="Abouelleil A."/>
            <person name="Alvarado L."/>
            <person name="Arachchi H.M."/>
            <person name="Berlin A.M."/>
            <person name="Chapman S.B."/>
            <person name="Goldberg J."/>
            <person name="Griggs A."/>
            <person name="Gujja S."/>
            <person name="Hansen M."/>
            <person name="Howarth C."/>
            <person name="Imamovic A."/>
            <person name="Larimer J."/>
            <person name="McCowen C."/>
            <person name="Montmayeur A."/>
            <person name="Murphy C."/>
            <person name="Neiman D."/>
            <person name="Pearson M."/>
            <person name="Priest M."/>
            <person name="Roberts A."/>
            <person name="Saif S."/>
            <person name="Shea T."/>
            <person name="Sisk P."/>
            <person name="Sykes S."/>
            <person name="Wortman J."/>
            <person name="Nusbaum C."/>
            <person name="Birren B."/>
        </authorList>
    </citation>
    <scope>NUCLEOTIDE SEQUENCE [LARGE SCALE GENOMIC DNA]</scope>
    <source>
        <strain evidence="7 8">ATCC 51267</strain>
    </source>
</reference>
<protein>
    <recommendedName>
        <fullName evidence="6">Cation/H+ exchanger transmembrane domain-containing protein</fullName>
    </recommendedName>
</protein>
<feature type="transmembrane region" description="Helical" evidence="5">
    <location>
        <begin position="87"/>
        <end position="110"/>
    </location>
</feature>
<feature type="transmembrane region" description="Helical" evidence="5">
    <location>
        <begin position="238"/>
        <end position="256"/>
    </location>
</feature>
<keyword evidence="2 5" id="KW-0812">Transmembrane</keyword>
<evidence type="ECO:0000256" key="2">
    <source>
        <dbReference type="ARBA" id="ARBA00022692"/>
    </source>
</evidence>
<proteinExistence type="predicted"/>
<organism evidence="7 8">
    <name type="scientific">Alloiococcus otitis ATCC 51267</name>
    <dbReference type="NCBI Taxonomy" id="883081"/>
    <lineage>
        <taxon>Bacteria</taxon>
        <taxon>Bacillati</taxon>
        <taxon>Bacillota</taxon>
        <taxon>Bacilli</taxon>
        <taxon>Lactobacillales</taxon>
        <taxon>Carnobacteriaceae</taxon>
        <taxon>Alloiococcus</taxon>
    </lineage>
</organism>
<sequence length="387" mass="41281">MMNTPLYIAIILLAGLVGGRLAQALKLPSVTGYLLAGFLLGPSVFNLVTPEVSEFFGIVTDFAIGLLSISVGMELHRSVLKNNGRNLIIISLGKSLVTFALVTAVTYFLGMGFYQAVILGVVSLTISPPGVLEIVKERKARGEMTNNLLNLVALDNLTCITLFGLVLSLVESAMKANFVFTDVLISIVRDIGLGLVFGILAGWIFAYFVEKQVLQDKLLVIIIAIIMIHNGLAQLLDLSAVLMAIITGITITNLTNNTTRVASTFERINLPVNVMFLTLSGAHIEISIIYQVGIIGLGYIVSRFIGRAGGAYLFAKLTSFKESTKRNIGLGLVPQAGIAIGLVSIAEQTIPSMAGTLSGVLLTGVIFFEILGPLIVEKGLERAGEVN</sequence>
<dbReference type="RefSeq" id="WP_003777353.1">
    <property type="nucleotide sequence ID" value="NZ_JH992958.1"/>
</dbReference>
<feature type="transmembrane region" description="Helical" evidence="5">
    <location>
        <begin position="116"/>
        <end position="135"/>
    </location>
</feature>
<feature type="transmembrane region" description="Helical" evidence="5">
    <location>
        <begin position="352"/>
        <end position="376"/>
    </location>
</feature>
<feature type="transmembrane region" description="Helical" evidence="5">
    <location>
        <begin position="296"/>
        <end position="315"/>
    </location>
</feature>
<dbReference type="InterPro" id="IPR006153">
    <property type="entry name" value="Cation/H_exchanger_TM"/>
</dbReference>
<accession>K9EB46</accession>
<evidence type="ECO:0000313" key="8">
    <source>
        <dbReference type="Proteomes" id="UP000009875"/>
    </source>
</evidence>
<dbReference type="PANTHER" id="PTHR43021:SF2">
    <property type="entry name" value="CATION_H+ EXCHANGER DOMAIN-CONTAINING PROTEIN"/>
    <property type="match status" value="1"/>
</dbReference>
<name>K9EB46_9LACT</name>
<keyword evidence="3 5" id="KW-1133">Transmembrane helix</keyword>
<dbReference type="PANTHER" id="PTHR43021">
    <property type="entry name" value="NA(+)/H(+) ANTIPORTER-RELATED"/>
    <property type="match status" value="1"/>
</dbReference>
<feature type="domain" description="Cation/H+ exchanger transmembrane" evidence="6">
    <location>
        <begin position="10"/>
        <end position="371"/>
    </location>
</feature>
<gene>
    <name evidence="7" type="ORF">HMPREF9698_00658</name>
</gene>
<comment type="subcellular location">
    <subcellularLocation>
        <location evidence="1">Membrane</location>
        <topology evidence="1">Multi-pass membrane protein</topology>
    </subcellularLocation>
</comment>
<dbReference type="STRING" id="883081.HMPREF9698_00658"/>
<evidence type="ECO:0000256" key="5">
    <source>
        <dbReference type="SAM" id="Phobius"/>
    </source>
</evidence>
<feature type="transmembrane region" description="Helical" evidence="5">
    <location>
        <begin position="268"/>
        <end position="290"/>
    </location>
</feature>
<evidence type="ECO:0000256" key="4">
    <source>
        <dbReference type="ARBA" id="ARBA00023136"/>
    </source>
</evidence>
<comment type="caution">
    <text evidence="7">The sequence shown here is derived from an EMBL/GenBank/DDBJ whole genome shotgun (WGS) entry which is preliminary data.</text>
</comment>
<dbReference type="AlphaFoldDB" id="K9EB46"/>
<feature type="transmembrane region" description="Helical" evidence="5">
    <location>
        <begin position="147"/>
        <end position="170"/>
    </location>
</feature>
<dbReference type="eggNOG" id="COG0475">
    <property type="taxonomic scope" value="Bacteria"/>
</dbReference>
<evidence type="ECO:0000313" key="7">
    <source>
        <dbReference type="EMBL" id="EKU93863.1"/>
    </source>
</evidence>
<dbReference type="HOGENOM" id="CLU_031031_2_1_9"/>
<dbReference type="OrthoDB" id="9793589at2"/>
<evidence type="ECO:0000256" key="3">
    <source>
        <dbReference type="ARBA" id="ARBA00022989"/>
    </source>
</evidence>
<feature type="transmembrane region" description="Helical" evidence="5">
    <location>
        <begin position="190"/>
        <end position="209"/>
    </location>
</feature>
<dbReference type="EMBL" id="AGXA01000014">
    <property type="protein sequence ID" value="EKU93863.1"/>
    <property type="molecule type" value="Genomic_DNA"/>
</dbReference>
<feature type="transmembrane region" description="Helical" evidence="5">
    <location>
        <begin position="327"/>
        <end position="346"/>
    </location>
</feature>
<evidence type="ECO:0000256" key="1">
    <source>
        <dbReference type="ARBA" id="ARBA00004141"/>
    </source>
</evidence>
<dbReference type="Proteomes" id="UP000009875">
    <property type="component" value="Unassembled WGS sequence"/>
</dbReference>
<feature type="transmembrane region" description="Helical" evidence="5">
    <location>
        <begin position="216"/>
        <end position="232"/>
    </location>
</feature>
<feature type="transmembrane region" description="Helical" evidence="5">
    <location>
        <begin position="55"/>
        <end position="75"/>
    </location>
</feature>
<dbReference type="GO" id="GO:0016020">
    <property type="term" value="C:membrane"/>
    <property type="evidence" value="ECO:0007669"/>
    <property type="project" value="UniProtKB-SubCell"/>
</dbReference>
<dbReference type="Pfam" id="PF00999">
    <property type="entry name" value="Na_H_Exchanger"/>
    <property type="match status" value="1"/>
</dbReference>
<keyword evidence="8" id="KW-1185">Reference proteome</keyword>
<dbReference type="InterPro" id="IPR038770">
    <property type="entry name" value="Na+/solute_symporter_sf"/>
</dbReference>